<dbReference type="PANTHER" id="PTHR38248:SF2">
    <property type="entry name" value="FUNK1 11"/>
    <property type="match status" value="1"/>
</dbReference>
<protein>
    <recommendedName>
        <fullName evidence="2">Fungal-type protein kinase domain-containing protein</fullName>
    </recommendedName>
</protein>
<dbReference type="InterPro" id="IPR040976">
    <property type="entry name" value="Pkinase_fungal"/>
</dbReference>
<dbReference type="AlphaFoldDB" id="A0AAV5AB16"/>
<reference evidence="3" key="1">
    <citation type="submission" date="2021-10" db="EMBL/GenBank/DDBJ databases">
        <title>De novo Genome Assembly of Clathrus columnatus (Basidiomycota, Fungi) Using Illumina and Nanopore Sequence Data.</title>
        <authorList>
            <person name="Ogiso-Tanaka E."/>
            <person name="Itagaki H."/>
            <person name="Hosoya T."/>
            <person name="Hosaka K."/>
        </authorList>
    </citation>
    <scope>NUCLEOTIDE SEQUENCE</scope>
    <source>
        <strain evidence="3">MO-923</strain>
    </source>
</reference>
<keyword evidence="4" id="KW-1185">Reference proteome</keyword>
<dbReference type="Proteomes" id="UP001050691">
    <property type="component" value="Unassembled WGS sequence"/>
</dbReference>
<evidence type="ECO:0000313" key="4">
    <source>
        <dbReference type="Proteomes" id="UP001050691"/>
    </source>
</evidence>
<dbReference type="EMBL" id="BPWL01000005">
    <property type="protein sequence ID" value="GJJ10668.1"/>
    <property type="molecule type" value="Genomic_DNA"/>
</dbReference>
<name>A0AAV5AB16_9AGAM</name>
<gene>
    <name evidence="3" type="ORF">Clacol_004895</name>
</gene>
<evidence type="ECO:0000313" key="3">
    <source>
        <dbReference type="EMBL" id="GJJ10668.1"/>
    </source>
</evidence>
<feature type="domain" description="Fungal-type protein kinase" evidence="2">
    <location>
        <begin position="171"/>
        <end position="559"/>
    </location>
</feature>
<organism evidence="3 4">
    <name type="scientific">Clathrus columnatus</name>
    <dbReference type="NCBI Taxonomy" id="1419009"/>
    <lineage>
        <taxon>Eukaryota</taxon>
        <taxon>Fungi</taxon>
        <taxon>Dikarya</taxon>
        <taxon>Basidiomycota</taxon>
        <taxon>Agaricomycotina</taxon>
        <taxon>Agaricomycetes</taxon>
        <taxon>Phallomycetidae</taxon>
        <taxon>Phallales</taxon>
        <taxon>Clathraceae</taxon>
        <taxon>Clathrus</taxon>
    </lineage>
</organism>
<evidence type="ECO:0000259" key="2">
    <source>
        <dbReference type="Pfam" id="PF17667"/>
    </source>
</evidence>
<feature type="region of interest" description="Disordered" evidence="1">
    <location>
        <begin position="828"/>
        <end position="863"/>
    </location>
</feature>
<feature type="domain" description="Fungal-type protein kinase" evidence="2">
    <location>
        <begin position="642"/>
        <end position="681"/>
    </location>
</feature>
<dbReference type="PANTHER" id="PTHR38248">
    <property type="entry name" value="FUNK1 6"/>
    <property type="match status" value="1"/>
</dbReference>
<comment type="caution">
    <text evidence="3">The sequence shown here is derived from an EMBL/GenBank/DDBJ whole genome shotgun (WGS) entry which is preliminary data.</text>
</comment>
<proteinExistence type="predicted"/>
<sequence length="863" mass="97771">MSTQLDTPHRASSTSVSATAEPTAADKVMAAVKKDINRNIVLIPQDVFLECILINHITPVKKVVKAIMDEFYDKNEKQWKEFPKTGKEDQFYPKFVELANNINDKASKLSGAAVDRAFGRWIDCHSQIPNANADFVAEIRPDCAFVSNERVVKEAIDSFTSRKIQETLFESNSEVNDAKIWWRQMIAVVEVKRQDGDQLYLGAFPQLCNYVRQIFRQQLDRRFVLGITISFNNISMWLCDRSGGMGMSKPYDIHEDPEAFVSMISAITLLPSYRIGWDPTLKLYNDARHIFQPSYQVRALLKTGLNTTSKTEQDISNTQWLLTLIDDRSSNKVQKHNIILARRPLLIRTAEGMNGRAVQIHQGYFEKDENKERRSPLVIKTSWQPVSKTQNNQPHEAYFYDLIPDFRRRILAASVVKASHGPEANSGPSEEVSTFGFIRQSLEKHADFDTGARMNNNVKKFSKQKARAGKTEHSADKKQIKEMKETMAFMAFDYSAFSDDHKYFAEDLSCVTDRVQTDVSAGNIIIQPASPDRNLPLGELVTRTRGRLIDLDHAKYTSRKVAPRVVGPSGKALFKNTNDAGKLEVAATKFYPKKADATSYCERAGETNIFGANLDGDLSPEDFGWEDVGEVPDYESHVPRVVERTGTIPFISHELMTHEESTIHNAIHDLESFWWIIIYLCLTRESGGGHRRKNEAVTDETSRLIRNLFDSSDLQVGKTKAKYFHKDNGTALFDALLTHFPGYFAPLESMLKRWREVLVLGYTFKAYEYYLVHKYVLRIIAEAINSLPVAPERSEAVDNEIRRREDDYGYICRISSSTNVQTPTPIVVTSSGISPIRNRGVPPTARPTTNPPSPTPASKVQKK</sequence>
<accession>A0AAV5AB16</accession>
<dbReference type="Pfam" id="PF17667">
    <property type="entry name" value="Pkinase_fungal"/>
    <property type="match status" value="2"/>
</dbReference>
<evidence type="ECO:0000256" key="1">
    <source>
        <dbReference type="SAM" id="MobiDB-lite"/>
    </source>
</evidence>